<dbReference type="SMART" id="SM00504">
    <property type="entry name" value="Ubox"/>
    <property type="match status" value="1"/>
</dbReference>
<protein>
    <recommendedName>
        <fullName evidence="7">U-box domain-containing protein</fullName>
    </recommendedName>
</protein>
<name>A0ABN9V8T9_9DINO</name>
<dbReference type="InterPro" id="IPR003034">
    <property type="entry name" value="SAP_dom"/>
</dbReference>
<dbReference type="Pfam" id="PF13431">
    <property type="entry name" value="TPR_17"/>
    <property type="match status" value="1"/>
</dbReference>
<evidence type="ECO:0000259" key="4">
    <source>
        <dbReference type="PROSITE" id="PS51698"/>
    </source>
</evidence>
<dbReference type="SUPFAM" id="SSF81901">
    <property type="entry name" value="HCP-like"/>
    <property type="match status" value="1"/>
</dbReference>
<dbReference type="Pfam" id="PF13181">
    <property type="entry name" value="TPR_8"/>
    <property type="match status" value="1"/>
</dbReference>
<dbReference type="Gene3D" id="1.25.40.10">
    <property type="entry name" value="Tetratricopeptide repeat domain"/>
    <property type="match status" value="2"/>
</dbReference>
<dbReference type="PANTHER" id="PTHR12558:SF13">
    <property type="entry name" value="CELL DIVISION CYCLE PROTEIN 27 HOMOLOG"/>
    <property type="match status" value="1"/>
</dbReference>
<dbReference type="PANTHER" id="PTHR12558">
    <property type="entry name" value="CELL DIVISION CYCLE 16,23,27"/>
    <property type="match status" value="1"/>
</dbReference>
<dbReference type="InterPro" id="IPR011990">
    <property type="entry name" value="TPR-like_helical_dom_sf"/>
</dbReference>
<keyword evidence="1" id="KW-0802">TPR repeat</keyword>
<dbReference type="SUPFAM" id="SSF57850">
    <property type="entry name" value="RING/U-box"/>
    <property type="match status" value="1"/>
</dbReference>
<dbReference type="PROSITE" id="PS51698">
    <property type="entry name" value="U_BOX"/>
    <property type="match status" value="1"/>
</dbReference>
<dbReference type="Gene3D" id="3.30.40.10">
    <property type="entry name" value="Zinc/RING finger domain, C3HC4 (zinc finger)"/>
    <property type="match status" value="1"/>
</dbReference>
<dbReference type="CDD" id="cd16655">
    <property type="entry name" value="RING-Ubox_WDSUB1-like"/>
    <property type="match status" value="1"/>
</dbReference>
<dbReference type="PROSITE" id="PS50800">
    <property type="entry name" value="SAP"/>
    <property type="match status" value="1"/>
</dbReference>
<keyword evidence="6" id="KW-1185">Reference proteome</keyword>
<dbReference type="InterPro" id="IPR019734">
    <property type="entry name" value="TPR_rpt"/>
</dbReference>
<dbReference type="SMART" id="SM00513">
    <property type="entry name" value="SAP"/>
    <property type="match status" value="1"/>
</dbReference>
<evidence type="ECO:0000256" key="1">
    <source>
        <dbReference type="ARBA" id="ARBA00022803"/>
    </source>
</evidence>
<dbReference type="InterPro" id="IPR013083">
    <property type="entry name" value="Znf_RING/FYVE/PHD"/>
</dbReference>
<dbReference type="Pfam" id="PF02037">
    <property type="entry name" value="SAP"/>
    <property type="match status" value="1"/>
</dbReference>
<reference evidence="5" key="1">
    <citation type="submission" date="2023-10" db="EMBL/GenBank/DDBJ databases">
        <authorList>
            <person name="Chen Y."/>
            <person name="Shah S."/>
            <person name="Dougan E. K."/>
            <person name="Thang M."/>
            <person name="Chan C."/>
        </authorList>
    </citation>
    <scope>NUCLEOTIDE SEQUENCE [LARGE SCALE GENOMIC DNA]</scope>
</reference>
<dbReference type="Proteomes" id="UP001189429">
    <property type="component" value="Unassembled WGS sequence"/>
</dbReference>
<feature type="domain" description="U-box" evidence="4">
    <location>
        <begin position="9"/>
        <end position="83"/>
    </location>
</feature>
<gene>
    <name evidence="5" type="ORF">PCOR1329_LOCUS55719</name>
</gene>
<evidence type="ECO:0000313" key="5">
    <source>
        <dbReference type="EMBL" id="CAK0869320.1"/>
    </source>
</evidence>
<dbReference type="InterPro" id="IPR036361">
    <property type="entry name" value="SAP_dom_sf"/>
</dbReference>
<evidence type="ECO:0000313" key="6">
    <source>
        <dbReference type="Proteomes" id="UP001189429"/>
    </source>
</evidence>
<comment type="similarity">
    <text evidence="2">Belongs to the APC3/CDC27 family.</text>
</comment>
<feature type="domain" description="SAP" evidence="3">
    <location>
        <begin position="126"/>
        <end position="160"/>
    </location>
</feature>
<dbReference type="Pfam" id="PF04564">
    <property type="entry name" value="U-box"/>
    <property type="match status" value="1"/>
</dbReference>
<dbReference type="SUPFAM" id="SSF68906">
    <property type="entry name" value="SAP domain"/>
    <property type="match status" value="1"/>
</dbReference>
<evidence type="ECO:0000256" key="2">
    <source>
        <dbReference type="ARBA" id="ARBA00038210"/>
    </source>
</evidence>
<dbReference type="EMBL" id="CAUYUJ010016838">
    <property type="protein sequence ID" value="CAK0869320.1"/>
    <property type="molecule type" value="Genomic_DNA"/>
</dbReference>
<comment type="caution">
    <text evidence="5">The sequence shown here is derived from an EMBL/GenBank/DDBJ whole genome shotgun (WGS) entry which is preliminary data.</text>
</comment>
<sequence>MARDGGLLDIPEEGICPISQMLMQDPVMCADGHSYERACIERWLSEGHRTSPKTNALLRHTTLTPNHNLRNMIESLTQRMPALQRQQLEQLRERQNLEAILAALAEDQEKELPGAPPPGAWPKEDLERLSVKALQQRLRAFGLPVSGRKAELVARLQALQIDPEDADAWRNLGIAGGGTVSGRAHSEKECYEKALQINPEHAVAWCNLGFAGGGTVSGRAHSKKECYEKALQINPEDAVAWYNLGVAGGGTVSGRAHSKKECYEKALQINPEHAVPWCNLGFAGGGTVSGRAHSEKECYEKALQINPEDADAWNNLGVAGGGTVSGRAHSEKECYEKALQIDPTYAHACLLM</sequence>
<dbReference type="Gene3D" id="1.10.720.30">
    <property type="entry name" value="SAP domain"/>
    <property type="match status" value="1"/>
</dbReference>
<proteinExistence type="inferred from homology"/>
<organism evidence="5 6">
    <name type="scientific">Prorocentrum cordatum</name>
    <dbReference type="NCBI Taxonomy" id="2364126"/>
    <lineage>
        <taxon>Eukaryota</taxon>
        <taxon>Sar</taxon>
        <taxon>Alveolata</taxon>
        <taxon>Dinophyceae</taxon>
        <taxon>Prorocentrales</taxon>
        <taxon>Prorocentraceae</taxon>
        <taxon>Prorocentrum</taxon>
    </lineage>
</organism>
<accession>A0ABN9V8T9</accession>
<evidence type="ECO:0008006" key="7">
    <source>
        <dbReference type="Google" id="ProtNLM"/>
    </source>
</evidence>
<evidence type="ECO:0000259" key="3">
    <source>
        <dbReference type="PROSITE" id="PS50800"/>
    </source>
</evidence>
<dbReference type="InterPro" id="IPR003613">
    <property type="entry name" value="Ubox_domain"/>
</dbReference>
<dbReference type="Pfam" id="PF13414">
    <property type="entry name" value="TPR_11"/>
    <property type="match status" value="1"/>
</dbReference>